<dbReference type="SUPFAM" id="SSF103473">
    <property type="entry name" value="MFS general substrate transporter"/>
    <property type="match status" value="1"/>
</dbReference>
<dbReference type="Gene3D" id="1.20.1250.20">
    <property type="entry name" value="MFS general substrate transporter like domains"/>
    <property type="match status" value="1"/>
</dbReference>
<keyword evidence="6" id="KW-1133">Transmembrane helix</keyword>
<evidence type="ECO:0000259" key="8">
    <source>
        <dbReference type="PROSITE" id="PS50850"/>
    </source>
</evidence>
<evidence type="ECO:0000256" key="5">
    <source>
        <dbReference type="ARBA" id="ARBA00022847"/>
    </source>
</evidence>
<keyword evidence="2" id="KW-0813">Transport</keyword>
<dbReference type="Proteomes" id="UP000310334">
    <property type="component" value="Unassembled WGS sequence"/>
</dbReference>
<evidence type="ECO:0000313" key="9">
    <source>
        <dbReference type="EMBL" id="THF82496.1"/>
    </source>
</evidence>
<keyword evidence="3" id="KW-1003">Cell membrane</keyword>
<dbReference type="PANTHER" id="PTHR11328:SF24">
    <property type="entry name" value="MAJOR FACILITATOR SUPERFAMILY (MFS) PROFILE DOMAIN-CONTAINING PROTEIN"/>
    <property type="match status" value="1"/>
</dbReference>
<reference evidence="9 10" key="1">
    <citation type="submission" date="2019-04" db="EMBL/GenBank/DDBJ databases">
        <title>Bacillus sediminilitoris sp. nov., isolated from a tidal flat sediment on the East China Sea.</title>
        <authorList>
            <person name="Wei Y."/>
            <person name="Mao H."/>
            <person name="Fang J."/>
        </authorList>
    </citation>
    <scope>NUCLEOTIDE SEQUENCE [LARGE SCALE GENOMIC DNA]</scope>
    <source>
        <strain evidence="9 10">DSL-17</strain>
    </source>
</reference>
<evidence type="ECO:0000256" key="6">
    <source>
        <dbReference type="ARBA" id="ARBA00022989"/>
    </source>
</evidence>
<dbReference type="RefSeq" id="WP_136351793.1">
    <property type="nucleotide sequence ID" value="NZ_CP046266.1"/>
</dbReference>
<dbReference type="InterPro" id="IPR036259">
    <property type="entry name" value="MFS_trans_sf"/>
</dbReference>
<dbReference type="Pfam" id="PF13347">
    <property type="entry name" value="MFS_2"/>
    <property type="match status" value="1"/>
</dbReference>
<evidence type="ECO:0000256" key="2">
    <source>
        <dbReference type="ARBA" id="ARBA00022448"/>
    </source>
</evidence>
<feature type="domain" description="Major facilitator superfamily (MFS) profile" evidence="8">
    <location>
        <begin position="1"/>
        <end position="443"/>
    </location>
</feature>
<comment type="caution">
    <text evidence="9">The sequence shown here is derived from an EMBL/GenBank/DDBJ whole genome shotgun (WGS) entry which is preliminary data.</text>
</comment>
<dbReference type="PANTHER" id="PTHR11328">
    <property type="entry name" value="MAJOR FACILITATOR SUPERFAMILY DOMAIN-CONTAINING PROTEIN"/>
    <property type="match status" value="1"/>
</dbReference>
<dbReference type="GO" id="GO:0005886">
    <property type="term" value="C:plasma membrane"/>
    <property type="evidence" value="ECO:0007669"/>
    <property type="project" value="UniProtKB-SubCell"/>
</dbReference>
<dbReference type="CDD" id="cd17332">
    <property type="entry name" value="MFS_MelB_like"/>
    <property type="match status" value="1"/>
</dbReference>
<protein>
    <submittedName>
        <fullName evidence="9">MFS transporter</fullName>
    </submittedName>
</protein>
<dbReference type="GO" id="GO:0015293">
    <property type="term" value="F:symporter activity"/>
    <property type="evidence" value="ECO:0007669"/>
    <property type="project" value="UniProtKB-KW"/>
</dbReference>
<evidence type="ECO:0000256" key="3">
    <source>
        <dbReference type="ARBA" id="ARBA00022475"/>
    </source>
</evidence>
<dbReference type="GO" id="GO:0008643">
    <property type="term" value="P:carbohydrate transport"/>
    <property type="evidence" value="ECO:0007669"/>
    <property type="project" value="InterPro"/>
</dbReference>
<dbReference type="InterPro" id="IPR018043">
    <property type="entry name" value="Na/Gal_symport_CS"/>
</dbReference>
<dbReference type="InterPro" id="IPR001927">
    <property type="entry name" value="Na/Gal_symport"/>
</dbReference>
<accession>A0A4S4C9K4</accession>
<comment type="subcellular location">
    <subcellularLocation>
        <location evidence="1">Cell membrane</location>
        <topology evidence="1">Multi-pass membrane protein</topology>
    </subcellularLocation>
</comment>
<dbReference type="InterPro" id="IPR039672">
    <property type="entry name" value="MFS_2"/>
</dbReference>
<organism evidence="9 10">
    <name type="scientific">Metabacillus sediminilitoris</name>
    <dbReference type="NCBI Taxonomy" id="2567941"/>
    <lineage>
        <taxon>Bacteria</taxon>
        <taxon>Bacillati</taxon>
        <taxon>Bacillota</taxon>
        <taxon>Bacilli</taxon>
        <taxon>Bacillales</taxon>
        <taxon>Bacillaceae</taxon>
        <taxon>Metabacillus</taxon>
    </lineage>
</organism>
<dbReference type="OrthoDB" id="9764596at2"/>
<keyword evidence="5" id="KW-0769">Symport</keyword>
<evidence type="ECO:0000313" key="10">
    <source>
        <dbReference type="Proteomes" id="UP000310334"/>
    </source>
</evidence>
<proteinExistence type="predicted"/>
<dbReference type="GO" id="GO:0006814">
    <property type="term" value="P:sodium ion transport"/>
    <property type="evidence" value="ECO:0007669"/>
    <property type="project" value="InterPro"/>
</dbReference>
<dbReference type="AlphaFoldDB" id="A0A4S4C9K4"/>
<gene>
    <name evidence="9" type="ORF">E6W99_03470</name>
</gene>
<keyword evidence="4" id="KW-0812">Transmembrane</keyword>
<dbReference type="EMBL" id="SSNT01000002">
    <property type="protein sequence ID" value="THF82496.1"/>
    <property type="molecule type" value="Genomic_DNA"/>
</dbReference>
<dbReference type="PROSITE" id="PS50850">
    <property type="entry name" value="MFS"/>
    <property type="match status" value="1"/>
</dbReference>
<keyword evidence="7" id="KW-0472">Membrane</keyword>
<dbReference type="InterPro" id="IPR020846">
    <property type="entry name" value="MFS_dom"/>
</dbReference>
<evidence type="ECO:0000256" key="7">
    <source>
        <dbReference type="ARBA" id="ARBA00023136"/>
    </source>
</evidence>
<evidence type="ECO:0000256" key="4">
    <source>
        <dbReference type="ARBA" id="ARBA00022692"/>
    </source>
</evidence>
<evidence type="ECO:0000256" key="1">
    <source>
        <dbReference type="ARBA" id="ARBA00004651"/>
    </source>
</evidence>
<keyword evidence="10" id="KW-1185">Reference proteome</keyword>
<name>A0A4S4C9K4_9BACI</name>
<dbReference type="NCBIfam" id="TIGR00792">
    <property type="entry name" value="gph"/>
    <property type="match status" value="1"/>
</dbReference>
<dbReference type="PROSITE" id="PS00872">
    <property type="entry name" value="NA_GALACTOSIDE_SYMP"/>
    <property type="match status" value="1"/>
</dbReference>
<sequence>MSSPAVAEKATTSYKKLSLKEKISYGFGDVGNGLMFDMGQLYLLKFYTDVLGISAFWGGLVFLISKIFDAFADASVGAFVDSRTNIGKRGKFRPFILWGTIPLAIMTVISFLAPDFSDLGKIVWAFVTYMLFGLAYAIVNIPYGSLSAAMTQDPVDRASLGSFRAIGSQTALFISGIVVIPIVLQFETQETGYIVAISIMSILGVLFHFICYRNTKENIVRAPKKEKIPLSTLFKSLLSNRPLIVLCLASLFMIAATNLRTAVQLYYLEYNLNNPGLMSILTFLSIGLAIVGSMFIPALVKRIGKKKTFILGLLIGIVSDVVNFMLPTDITTFLIAFSIGSFGLAFALGLPWVMIADSVDYHEWNAGERTEGVVYSSYSFFRKFAQALAGFIPGVALGIIGYVPNVQQSAETLLGLKGLMFVAPAVLNILALIILFFFYNLTDELYKKIVADLNERNGGGKNPDPEAA</sequence>